<protein>
    <submittedName>
        <fullName evidence="1">Uncharacterized protein</fullName>
    </submittedName>
</protein>
<gene>
    <name evidence="1" type="ORF">GCM10008908_20950</name>
</gene>
<reference evidence="1 2" key="1">
    <citation type="journal article" date="2019" name="Int. J. Syst. Evol. Microbiol.">
        <title>The Global Catalogue of Microorganisms (GCM) 10K type strain sequencing project: providing services to taxonomists for standard genome sequencing and annotation.</title>
        <authorList>
            <consortium name="The Broad Institute Genomics Platform"/>
            <consortium name="The Broad Institute Genome Sequencing Center for Infectious Disease"/>
            <person name="Wu L."/>
            <person name="Ma J."/>
        </authorList>
    </citation>
    <scope>NUCLEOTIDE SEQUENCE [LARGE SCALE GENOMIC DNA]</scope>
    <source>
        <strain evidence="1 2">JCM 1417</strain>
    </source>
</reference>
<dbReference type="Proteomes" id="UP001501047">
    <property type="component" value="Unassembled WGS sequence"/>
</dbReference>
<evidence type="ECO:0000313" key="2">
    <source>
        <dbReference type="Proteomes" id="UP001501047"/>
    </source>
</evidence>
<dbReference type="EMBL" id="BAAACI010000006">
    <property type="protein sequence ID" value="GAA0773187.1"/>
    <property type="molecule type" value="Genomic_DNA"/>
</dbReference>
<proteinExistence type="predicted"/>
<name>A0ABN1KQ74_CLOSU</name>
<evidence type="ECO:0000313" key="1">
    <source>
        <dbReference type="EMBL" id="GAA0773187.1"/>
    </source>
</evidence>
<keyword evidence="2" id="KW-1185">Reference proteome</keyword>
<organism evidence="1 2">
    <name type="scientific">Clostridium subterminale</name>
    <dbReference type="NCBI Taxonomy" id="1550"/>
    <lineage>
        <taxon>Bacteria</taxon>
        <taxon>Bacillati</taxon>
        <taxon>Bacillota</taxon>
        <taxon>Clostridia</taxon>
        <taxon>Eubacteriales</taxon>
        <taxon>Clostridiaceae</taxon>
        <taxon>Clostridium</taxon>
    </lineage>
</organism>
<dbReference type="RefSeq" id="WP_343826215.1">
    <property type="nucleotide sequence ID" value="NZ_BAAACI010000006.1"/>
</dbReference>
<accession>A0ABN1KQ74</accession>
<comment type="caution">
    <text evidence="1">The sequence shown here is derived from an EMBL/GenBank/DDBJ whole genome shotgun (WGS) entry which is preliminary data.</text>
</comment>
<sequence length="49" mass="5890">MKLEDNAELREKAKQMLIDGESYDKIMDVTHLRLKEVKRIEREEVSSHF</sequence>